<dbReference type="AlphaFoldDB" id="A0A3P6P544"/>
<gene>
    <name evidence="2" type="ORF">DILT_LOCUS343</name>
</gene>
<feature type="domain" description="CPC1/SPEF2" evidence="1">
    <location>
        <begin position="2"/>
        <end position="76"/>
    </location>
</feature>
<dbReference type="Proteomes" id="UP000281553">
    <property type="component" value="Unassembled WGS sequence"/>
</dbReference>
<protein>
    <recommendedName>
        <fullName evidence="1">CPC1/SPEF2 domain-containing protein</fullName>
    </recommendedName>
</protein>
<dbReference type="PANTHER" id="PTHR14919">
    <property type="entry name" value="KPL2-RELATED"/>
    <property type="match status" value="1"/>
</dbReference>
<keyword evidence="3" id="KW-1185">Reference proteome</keyword>
<evidence type="ECO:0000259" key="1">
    <source>
        <dbReference type="Pfam" id="PF22946"/>
    </source>
</evidence>
<dbReference type="EMBL" id="UYRU01001353">
    <property type="protein sequence ID" value="VDK31532.1"/>
    <property type="molecule type" value="Genomic_DNA"/>
</dbReference>
<name>A0A3P6P544_DIBLA</name>
<dbReference type="InterPro" id="IPR052634">
    <property type="entry name" value="Sperm_flagellar-bone_growth"/>
</dbReference>
<accession>A0A3P6P544</accession>
<dbReference type="OrthoDB" id="6275805at2759"/>
<evidence type="ECO:0000313" key="2">
    <source>
        <dbReference type="EMBL" id="VDK31532.1"/>
    </source>
</evidence>
<dbReference type="PANTHER" id="PTHR14919:SF0">
    <property type="entry name" value="SPERM FLAGELLAR PROTEIN 2"/>
    <property type="match status" value="1"/>
</dbReference>
<organism evidence="2 3">
    <name type="scientific">Dibothriocephalus latus</name>
    <name type="common">Fish tapeworm</name>
    <name type="synonym">Diphyllobothrium latum</name>
    <dbReference type="NCBI Taxonomy" id="60516"/>
    <lineage>
        <taxon>Eukaryota</taxon>
        <taxon>Metazoa</taxon>
        <taxon>Spiralia</taxon>
        <taxon>Lophotrochozoa</taxon>
        <taxon>Platyhelminthes</taxon>
        <taxon>Cestoda</taxon>
        <taxon>Eucestoda</taxon>
        <taxon>Diphyllobothriidea</taxon>
        <taxon>Diphyllobothriidae</taxon>
        <taxon>Dibothriocephalus</taxon>
    </lineage>
</organism>
<dbReference type="Pfam" id="PF22946">
    <property type="entry name" value="SPEF2_D5"/>
    <property type="match status" value="1"/>
</dbReference>
<proteinExistence type="predicted"/>
<reference evidence="2 3" key="1">
    <citation type="submission" date="2018-11" db="EMBL/GenBank/DDBJ databases">
        <authorList>
            <consortium name="Pathogen Informatics"/>
        </authorList>
    </citation>
    <scope>NUCLEOTIDE SEQUENCE [LARGE SCALE GENOMIC DNA]</scope>
</reference>
<evidence type="ECO:0000313" key="3">
    <source>
        <dbReference type="Proteomes" id="UP000281553"/>
    </source>
</evidence>
<dbReference type="InterPro" id="IPR054517">
    <property type="entry name" value="SPEF2_D5"/>
</dbReference>
<sequence>MEREEDARKIAERIEDERRLRRAEKYNRHLQQIRVEILLPIVDFATKIAEYREMTGRLIPLSLFRQWRLLLLSGKPLFPESHTADQEIDTASDTVALRMNSTEIAEDREALLDEQDLQDYIWTIGPSSFETDAFTAVSRYQVPL</sequence>